<dbReference type="EMBL" id="WJYA01000005">
    <property type="protein sequence ID" value="MTE27015.1"/>
    <property type="molecule type" value="Genomic_DNA"/>
</dbReference>
<organism evidence="2 3">
    <name type="scientific">Winogradskyella ouciana</name>
    <dbReference type="NCBI Taxonomy" id="2608631"/>
    <lineage>
        <taxon>Bacteria</taxon>
        <taxon>Pseudomonadati</taxon>
        <taxon>Bacteroidota</taxon>
        <taxon>Flavobacteriia</taxon>
        <taxon>Flavobacteriales</taxon>
        <taxon>Flavobacteriaceae</taxon>
        <taxon>Winogradskyella</taxon>
    </lineage>
</organism>
<keyword evidence="3" id="KW-1185">Reference proteome</keyword>
<comment type="caution">
    <text evidence="2">The sequence shown here is derived from an EMBL/GenBank/DDBJ whole genome shotgun (WGS) entry which is preliminary data.</text>
</comment>
<reference evidence="2 3" key="1">
    <citation type="submission" date="2019-11" db="EMBL/GenBank/DDBJ databases">
        <title>Winogradskyella ouciana sp. nov., isolated from the hadal seawater of the Mariana Trench.</title>
        <authorList>
            <person name="Liu R."/>
        </authorList>
    </citation>
    <scope>NUCLEOTIDE SEQUENCE [LARGE SCALE GENOMIC DNA]</scope>
    <source>
        <strain evidence="2 3">ZXX205</strain>
    </source>
</reference>
<dbReference type="RefSeq" id="WP_155089002.1">
    <property type="nucleotide sequence ID" value="NZ_WJYA01000005.1"/>
</dbReference>
<feature type="chain" id="PRO_5029539263" description="DUF481 domain-containing protein" evidence="1">
    <location>
        <begin position="20"/>
        <end position="411"/>
    </location>
</feature>
<evidence type="ECO:0000313" key="3">
    <source>
        <dbReference type="Proteomes" id="UP000447545"/>
    </source>
</evidence>
<accession>A0A7K1GDB4</accession>
<dbReference type="AlphaFoldDB" id="A0A7K1GDB4"/>
<keyword evidence="1" id="KW-0732">Signal</keyword>
<protein>
    <recommendedName>
        <fullName evidence="4">DUF481 domain-containing protein</fullName>
    </recommendedName>
</protein>
<gene>
    <name evidence="2" type="ORF">F1003_08770</name>
</gene>
<feature type="signal peptide" evidence="1">
    <location>
        <begin position="1"/>
        <end position="19"/>
    </location>
</feature>
<evidence type="ECO:0000256" key="1">
    <source>
        <dbReference type="SAM" id="SignalP"/>
    </source>
</evidence>
<dbReference type="Proteomes" id="UP000447545">
    <property type="component" value="Unassembled WGS sequence"/>
</dbReference>
<evidence type="ECO:0000313" key="2">
    <source>
        <dbReference type="EMBL" id="MTE27015.1"/>
    </source>
</evidence>
<proteinExistence type="predicted"/>
<sequence>MLKSSTLLVSLFLFFNLTAQNDSTEQLKIFLDCNVCDQTYLRQNLGNVQFVRDQGLSDVHLFFVTQRNGSGGRSYDVEFIGKKEFEAINYKLSFSTDSNMTRDDERRKILENLKLGLVRFWIAKGTTDEVTINVPTPENEEEKVEEKDPWNYWVFRLGARGFFNGQETNNSSNLNFSVSARRVTAKNKFSFRLGFSENKSTFTFDGEDIVAINNSKNLNVSDVVSITEHWSAGVFGSIGTSTFSNYELFWRLRPAIEYNFFKYSESAKKQLILSYRNGLVYNDYIERSVFAEEEETLFQHSLLLGTSFRQEWGNINAEASFNQFLHDTSLKSYGFFLGANIRVFKGFNFNVSGNYRITRDQINLPAGDVSLEELLLQQQQLQSGYNYFVSVGFSYQFGSIYNSIVNPRFNF</sequence>
<evidence type="ECO:0008006" key="4">
    <source>
        <dbReference type="Google" id="ProtNLM"/>
    </source>
</evidence>
<name>A0A7K1GDB4_9FLAO</name>